<accession>A0AAN8D7Q1</accession>
<name>A0AAN8D7Q1_CHAGU</name>
<dbReference type="AlphaFoldDB" id="A0AAN8D7Q1"/>
<dbReference type="EMBL" id="JAURVH010001525">
    <property type="protein sequence ID" value="KAK5918121.1"/>
    <property type="molecule type" value="Genomic_DNA"/>
</dbReference>
<organism evidence="1 2">
    <name type="scientific">Champsocephalus gunnari</name>
    <name type="common">Mackerel icefish</name>
    <dbReference type="NCBI Taxonomy" id="52237"/>
    <lineage>
        <taxon>Eukaryota</taxon>
        <taxon>Metazoa</taxon>
        <taxon>Chordata</taxon>
        <taxon>Craniata</taxon>
        <taxon>Vertebrata</taxon>
        <taxon>Euteleostomi</taxon>
        <taxon>Actinopterygii</taxon>
        <taxon>Neopterygii</taxon>
        <taxon>Teleostei</taxon>
        <taxon>Neoteleostei</taxon>
        <taxon>Acanthomorphata</taxon>
        <taxon>Eupercaria</taxon>
        <taxon>Perciformes</taxon>
        <taxon>Notothenioidei</taxon>
        <taxon>Channichthyidae</taxon>
        <taxon>Champsocephalus</taxon>
    </lineage>
</organism>
<evidence type="ECO:0000313" key="1">
    <source>
        <dbReference type="EMBL" id="KAK5918121.1"/>
    </source>
</evidence>
<gene>
    <name evidence="1" type="ORF">CgunFtcFv8_002914</name>
</gene>
<protein>
    <submittedName>
        <fullName evidence="1">Uncharacterized protein</fullName>
    </submittedName>
</protein>
<reference evidence="1 2" key="1">
    <citation type="journal article" date="2023" name="Mol. Biol. Evol.">
        <title>Genomics of Secondarily Temperate Adaptation in the Only Non-Antarctic Icefish.</title>
        <authorList>
            <person name="Rivera-Colon A.G."/>
            <person name="Rayamajhi N."/>
            <person name="Minhas B.F."/>
            <person name="Madrigal G."/>
            <person name="Bilyk K.T."/>
            <person name="Yoon V."/>
            <person name="Hune M."/>
            <person name="Gregory S."/>
            <person name="Cheng C.H.C."/>
            <person name="Catchen J.M."/>
        </authorList>
    </citation>
    <scope>NUCLEOTIDE SEQUENCE [LARGE SCALE GENOMIC DNA]</scope>
    <source>
        <tissue evidence="1">White muscle</tissue>
    </source>
</reference>
<proteinExistence type="predicted"/>
<evidence type="ECO:0000313" key="2">
    <source>
        <dbReference type="Proteomes" id="UP001331515"/>
    </source>
</evidence>
<sequence>MISAPHGFSLGLQKTPKASILHAGSQNALWECNVNLCCDKADLLFRISGDGASRSVFHVKNHLFFAVLAELFFTW</sequence>
<comment type="caution">
    <text evidence="1">The sequence shown here is derived from an EMBL/GenBank/DDBJ whole genome shotgun (WGS) entry which is preliminary data.</text>
</comment>
<dbReference type="Proteomes" id="UP001331515">
    <property type="component" value="Unassembled WGS sequence"/>
</dbReference>
<keyword evidence="2" id="KW-1185">Reference proteome</keyword>